<reference evidence="1 2" key="1">
    <citation type="journal article" date="2013" name="Antonie Van Leeuwenhoek">
        <title>Paracoccus zhejiangensis sp. nov., isolated from activated sludge in wastewater-treatment system.</title>
        <authorList>
            <person name="Wu Z.G."/>
            <person name="Zhang D.F."/>
            <person name="Liu Y.L."/>
            <person name="Wang F."/>
            <person name="Jiang X."/>
            <person name="Li C."/>
            <person name="Li S.P."/>
            <person name="Hong Q."/>
            <person name="Li W.J."/>
        </authorList>
    </citation>
    <scope>NUCLEOTIDE SEQUENCE [LARGE SCALE GENOMIC DNA]</scope>
    <source>
        <strain evidence="1 2">J6</strain>
        <plasmid evidence="2">Plasmid ppz01</plasmid>
    </source>
</reference>
<proteinExistence type="predicted"/>
<geneLocation type="plasmid" evidence="2">
    <name>ppz01</name>
</geneLocation>
<accession>A0A2H5F4S2</accession>
<protein>
    <submittedName>
        <fullName evidence="1">Uncharacterized protein</fullName>
    </submittedName>
</protein>
<dbReference type="RefSeq" id="WP_101754520.1">
    <property type="nucleotide sequence ID" value="NZ_CP025431.1"/>
</dbReference>
<evidence type="ECO:0000313" key="2">
    <source>
        <dbReference type="Proteomes" id="UP000234530"/>
    </source>
</evidence>
<keyword evidence="2" id="KW-1185">Reference proteome</keyword>
<name>A0A2H5F4S2_9RHOB</name>
<dbReference type="Proteomes" id="UP000234530">
    <property type="component" value="Plasmid pPZ01"/>
</dbReference>
<dbReference type="KEGG" id="pzh:CX676_19770"/>
<organism evidence="1 2">
    <name type="scientific">Paracoccus zhejiangensis</name>
    <dbReference type="NCBI Taxonomy" id="1077935"/>
    <lineage>
        <taxon>Bacteria</taxon>
        <taxon>Pseudomonadati</taxon>
        <taxon>Pseudomonadota</taxon>
        <taxon>Alphaproteobacteria</taxon>
        <taxon>Rhodobacterales</taxon>
        <taxon>Paracoccaceae</taxon>
        <taxon>Paracoccus</taxon>
    </lineage>
</organism>
<evidence type="ECO:0000313" key="1">
    <source>
        <dbReference type="EMBL" id="AUH66549.1"/>
    </source>
</evidence>
<dbReference type="EMBL" id="CP025431">
    <property type="protein sequence ID" value="AUH66549.1"/>
    <property type="molecule type" value="Genomic_DNA"/>
</dbReference>
<keyword evidence="1" id="KW-0614">Plasmid</keyword>
<gene>
    <name evidence="1" type="ORF">CX676_19770</name>
</gene>
<dbReference type="OrthoDB" id="2874181at2"/>
<sequence>MENHDREHFSALGCPSSVTWTNDISKMFTQTDISHMKTKGIDLGDYRSVSINAVAIYSRVKSGSMPPPGSGEDRWTADMVNLFGCWIQQNTPE</sequence>
<dbReference type="AlphaFoldDB" id="A0A2H5F4S2"/>